<feature type="region of interest" description="Disordered" evidence="2">
    <location>
        <begin position="137"/>
        <end position="161"/>
    </location>
</feature>
<dbReference type="EMBL" id="MU003716">
    <property type="protein sequence ID" value="KAF2803817.1"/>
    <property type="molecule type" value="Genomic_DNA"/>
</dbReference>
<dbReference type="InterPro" id="IPR025066">
    <property type="entry name" value="CCDC174-like"/>
</dbReference>
<reference evidence="5" key="2">
    <citation type="submission" date="2020-04" db="EMBL/GenBank/DDBJ databases">
        <authorList>
            <consortium name="NCBI Genome Project"/>
        </authorList>
    </citation>
    <scope>NUCLEOTIDE SEQUENCE</scope>
    <source>
        <strain evidence="5">CBS 304.34</strain>
    </source>
</reference>
<dbReference type="RefSeq" id="XP_033570781.1">
    <property type="nucleotide sequence ID" value="XM_033728514.1"/>
</dbReference>
<reference evidence="3 5" key="1">
    <citation type="journal article" date="2020" name="Stud. Mycol.">
        <title>101 Dothideomycetes genomes: a test case for predicting lifestyles and emergence of pathogens.</title>
        <authorList>
            <person name="Haridas S."/>
            <person name="Albert R."/>
            <person name="Binder M."/>
            <person name="Bloem J."/>
            <person name="Labutti K."/>
            <person name="Salamov A."/>
            <person name="Andreopoulos B."/>
            <person name="Baker S."/>
            <person name="Barry K."/>
            <person name="Bills G."/>
            <person name="Bluhm B."/>
            <person name="Cannon C."/>
            <person name="Castanera R."/>
            <person name="Culley D."/>
            <person name="Daum C."/>
            <person name="Ezra D."/>
            <person name="Gonzalez J."/>
            <person name="Henrissat B."/>
            <person name="Kuo A."/>
            <person name="Liang C."/>
            <person name="Lipzen A."/>
            <person name="Lutzoni F."/>
            <person name="Magnuson J."/>
            <person name="Mondo S."/>
            <person name="Nolan M."/>
            <person name="Ohm R."/>
            <person name="Pangilinan J."/>
            <person name="Park H.-J."/>
            <person name="Ramirez L."/>
            <person name="Alfaro M."/>
            <person name="Sun H."/>
            <person name="Tritt A."/>
            <person name="Yoshinaga Y."/>
            <person name="Zwiers L.-H."/>
            <person name="Turgeon B."/>
            <person name="Goodwin S."/>
            <person name="Spatafora J."/>
            <person name="Crous P."/>
            <person name="Grigoriev I."/>
        </authorList>
    </citation>
    <scope>NUCLEOTIDE SEQUENCE</scope>
    <source>
        <strain evidence="3 5">CBS 304.34</strain>
    </source>
</reference>
<evidence type="ECO:0000313" key="5">
    <source>
        <dbReference type="RefSeq" id="XP_033570781.1"/>
    </source>
</evidence>
<organism evidence="3">
    <name type="scientific">Mytilinidion resinicola</name>
    <dbReference type="NCBI Taxonomy" id="574789"/>
    <lineage>
        <taxon>Eukaryota</taxon>
        <taxon>Fungi</taxon>
        <taxon>Dikarya</taxon>
        <taxon>Ascomycota</taxon>
        <taxon>Pezizomycotina</taxon>
        <taxon>Dothideomycetes</taxon>
        <taxon>Pleosporomycetidae</taxon>
        <taxon>Mytilinidiales</taxon>
        <taxon>Mytilinidiaceae</taxon>
        <taxon>Mytilinidion</taxon>
    </lineage>
</organism>
<evidence type="ECO:0000313" key="4">
    <source>
        <dbReference type="Proteomes" id="UP000504636"/>
    </source>
</evidence>
<keyword evidence="4" id="KW-1185">Reference proteome</keyword>
<reference evidence="5" key="3">
    <citation type="submission" date="2025-04" db="UniProtKB">
        <authorList>
            <consortium name="RefSeq"/>
        </authorList>
    </citation>
    <scope>IDENTIFICATION</scope>
    <source>
        <strain evidence="5">CBS 304.34</strain>
    </source>
</reference>
<evidence type="ECO:0000313" key="3">
    <source>
        <dbReference type="EMBL" id="KAF2803817.1"/>
    </source>
</evidence>
<dbReference type="GeneID" id="54469407"/>
<feature type="compositionally biased region" description="Basic and acidic residues" evidence="2">
    <location>
        <begin position="267"/>
        <end position="312"/>
    </location>
</feature>
<dbReference type="GO" id="GO:0005634">
    <property type="term" value="C:nucleus"/>
    <property type="evidence" value="ECO:0007669"/>
    <property type="project" value="TreeGrafter"/>
</dbReference>
<dbReference type="AlphaFoldDB" id="A0A6A6Y7N8"/>
<dbReference type="Pfam" id="PF13300">
    <property type="entry name" value="DUF4078"/>
    <property type="match status" value="1"/>
</dbReference>
<feature type="compositionally biased region" description="Basic and acidic residues" evidence="2">
    <location>
        <begin position="137"/>
        <end position="147"/>
    </location>
</feature>
<keyword evidence="1" id="KW-0175">Coiled coil</keyword>
<feature type="region of interest" description="Disordered" evidence="2">
    <location>
        <begin position="39"/>
        <end position="100"/>
    </location>
</feature>
<feature type="region of interest" description="Disordered" evidence="2">
    <location>
        <begin position="1"/>
        <end position="26"/>
    </location>
</feature>
<dbReference type="PANTHER" id="PTHR15885">
    <property type="entry name" value="COILED-COIL DOMAIN-CONTAINING PROTEIN 174"/>
    <property type="match status" value="1"/>
</dbReference>
<feature type="region of interest" description="Disordered" evidence="2">
    <location>
        <begin position="267"/>
        <end position="315"/>
    </location>
</feature>
<gene>
    <name evidence="3 5" type="ORF">BDZ99DRAFT_575877</name>
</gene>
<proteinExistence type="predicted"/>
<feature type="compositionally biased region" description="Acidic residues" evidence="2">
    <location>
        <begin position="148"/>
        <end position="161"/>
    </location>
</feature>
<sequence>MTSKDSSLYGVRPKGRATAKEISSSSSLAFTSQLSTLIATSNTSTKPGAGRPRPKKADIFSTHNKGVNKRALKDLDDADFEQKHSTSSAPLDDSTWHRSKRKMEEKARIYAALKRGDIEDLEDNHLVDFDTKIVEAGERGEVDKDTSSDDGADSEDEELVEYTDEFGRTRRGTRTQMIINERRKQMLEADTPDRFTARPMAPANIIYGDTIQTAAFNPDETIAQQMASLAAKRDKELTPPPAEHFDSRKEIRTKGVGFFQFSADEATRKKEMAALEKEREDTERSRREREKRKEERKKQVEERKKIIQDKRGKAQANRFLADLSEELFKGE</sequence>
<dbReference type="PANTHER" id="PTHR15885:SF1">
    <property type="entry name" value="COILED-COIL DOMAIN-CONTAINING PROTEIN 174"/>
    <property type="match status" value="1"/>
</dbReference>
<dbReference type="Proteomes" id="UP000504636">
    <property type="component" value="Unplaced"/>
</dbReference>
<name>A0A6A6Y7N8_9PEZI</name>
<dbReference type="OrthoDB" id="333551at2759"/>
<feature type="compositionally biased region" description="Basic and acidic residues" evidence="2">
    <location>
        <begin position="71"/>
        <end position="84"/>
    </location>
</feature>
<evidence type="ECO:0000256" key="1">
    <source>
        <dbReference type="ARBA" id="ARBA00023054"/>
    </source>
</evidence>
<protein>
    <submittedName>
        <fullName evidence="3 5">Uncharacterized protein</fullName>
    </submittedName>
</protein>
<evidence type="ECO:0000256" key="2">
    <source>
        <dbReference type="SAM" id="MobiDB-lite"/>
    </source>
</evidence>
<accession>A0A6A6Y7N8</accession>